<proteinExistence type="predicted"/>
<gene>
    <name evidence="3" type="ORF">N7537_001751</name>
</gene>
<dbReference type="EMBL" id="JAQJAE010000001">
    <property type="protein sequence ID" value="KAJ5616637.1"/>
    <property type="molecule type" value="Genomic_DNA"/>
</dbReference>
<dbReference type="RefSeq" id="XP_056757804.1">
    <property type="nucleotide sequence ID" value="XM_056892809.1"/>
</dbReference>
<reference evidence="3" key="2">
    <citation type="submission" date="2023-01" db="EMBL/GenBank/DDBJ databases">
        <authorList>
            <person name="Petersen C."/>
        </authorList>
    </citation>
    <scope>NUCLEOTIDE SEQUENCE</scope>
    <source>
        <strain evidence="3">IBT 12815</strain>
    </source>
</reference>
<feature type="region of interest" description="Disordered" evidence="1">
    <location>
        <begin position="146"/>
        <end position="181"/>
    </location>
</feature>
<reference evidence="3" key="1">
    <citation type="journal article" date="2023" name="IMA Fungus">
        <title>Comparative genomic study of the Penicillium genus elucidates a diverse pangenome and 15 lateral gene transfer events.</title>
        <authorList>
            <person name="Petersen C."/>
            <person name="Sorensen T."/>
            <person name="Nielsen M.R."/>
            <person name="Sondergaard T.E."/>
            <person name="Sorensen J.L."/>
            <person name="Fitzpatrick D.A."/>
            <person name="Frisvad J.C."/>
            <person name="Nielsen K.L."/>
        </authorList>
    </citation>
    <scope>NUCLEOTIDE SEQUENCE</scope>
    <source>
        <strain evidence="3">IBT 12815</strain>
    </source>
</reference>
<dbReference type="AlphaFoldDB" id="A0AAD6H8D7"/>
<evidence type="ECO:0000259" key="2">
    <source>
        <dbReference type="Pfam" id="PF03184"/>
    </source>
</evidence>
<protein>
    <recommendedName>
        <fullName evidence="2">DDE-1 domain-containing protein</fullName>
    </recommendedName>
</protein>
<dbReference type="InterPro" id="IPR004875">
    <property type="entry name" value="DDE_SF_endonuclease_dom"/>
</dbReference>
<evidence type="ECO:0000256" key="1">
    <source>
        <dbReference type="SAM" id="MobiDB-lite"/>
    </source>
</evidence>
<organism evidence="3 4">
    <name type="scientific">Penicillium hordei</name>
    <dbReference type="NCBI Taxonomy" id="40994"/>
    <lineage>
        <taxon>Eukaryota</taxon>
        <taxon>Fungi</taxon>
        <taxon>Dikarya</taxon>
        <taxon>Ascomycota</taxon>
        <taxon>Pezizomycotina</taxon>
        <taxon>Eurotiomycetes</taxon>
        <taxon>Eurotiomycetidae</taxon>
        <taxon>Eurotiales</taxon>
        <taxon>Aspergillaceae</taxon>
        <taxon>Penicillium</taxon>
    </lineage>
</organism>
<dbReference type="Pfam" id="PF03184">
    <property type="entry name" value="DDE_1"/>
    <property type="match status" value="1"/>
</dbReference>
<feature type="non-terminal residue" evidence="3">
    <location>
        <position position="1"/>
    </location>
</feature>
<dbReference type="GO" id="GO:0003676">
    <property type="term" value="F:nucleic acid binding"/>
    <property type="evidence" value="ECO:0007669"/>
    <property type="project" value="InterPro"/>
</dbReference>
<dbReference type="Proteomes" id="UP001213799">
    <property type="component" value="Unassembled WGS sequence"/>
</dbReference>
<comment type="caution">
    <text evidence="3">The sequence shown here is derived from an EMBL/GenBank/DDBJ whole genome shotgun (WGS) entry which is preliminary data.</text>
</comment>
<name>A0AAD6H8D7_9EURO</name>
<evidence type="ECO:0000313" key="4">
    <source>
        <dbReference type="Proteomes" id="UP001213799"/>
    </source>
</evidence>
<accession>A0AAD6H8D7</accession>
<feature type="domain" description="DDE-1" evidence="2">
    <location>
        <begin position="1"/>
        <end position="66"/>
    </location>
</feature>
<keyword evidence="4" id="KW-1185">Reference proteome</keyword>
<evidence type="ECO:0000313" key="3">
    <source>
        <dbReference type="EMBL" id="KAJ5616637.1"/>
    </source>
</evidence>
<feature type="compositionally biased region" description="Basic and acidic residues" evidence="1">
    <location>
        <begin position="162"/>
        <end position="181"/>
    </location>
</feature>
<sequence length="181" mass="20663">MDNHGSYTTIEFITFCEEHFIIPFYFLPHTTHLCQPLDGQAFQCLKHYFRKENSEVVMLNTKLINDIEQMEYQSQRVKRHIQRSMDANALLVQELDLAHKSAATTIRNGKSILGSRGSVLSPLSANRKIVKRLDADSKKLQRLQARHAKDLEAEQQAQAARDLLESKHEASMAARDSIDGN</sequence>
<dbReference type="GeneID" id="81583051"/>